<sequence>MDNNIPTFEEFEKKHGKLINVEDFRKHLNMSRELVMDLIEKGVFGPNVVKVGTDVQPKKGAPTAKYYFLEEWAKQLKREEIGYTLKEIAKKLHVPYAWLRNLSTKGYLNEGRISRYFWNMEWFEENLTRLHETSYRKKGKHRQSMYYDLLNDEQQKWIEDYLNRRKSGQGIRIGHKLQWAYVPAKVERTIKSWRKTLSIVFYKIICGRCGIKNYYVLERSGKYRDLNEEEMERFNPDVFKVVDFSPSDIDWIRMGYKDTTFTKLFEKHLKPFLYFVLNKLKEEWIEKKQRSLGKKLSKEEKEELERAKEFYETFEMGIELAISKVPIRTSSYSEEQLPPIFLTHEQVLMAKDVIRNDPSLNDPLKKTVLFMIGCLIGIRPDELAHLRIDNFVLDPETKLLKRFKFDDQIGDLVEIKKSDPHYEKGWGRLFITYNKGGYSPSHPKFGTLVVPRLVTLINLYLKTVLYVENPNAKGEGYLLRPKAELPFEPYTSRGMVQWLSPYAEQKFLFLPEEERKHFKYYDVRHTVYNLLIKANIEGIDFVTKERAAQIHARHDIKKKAGNTGRRSYTKDISMLEYYTVIDSVLNFPWDLGDHQDGAFYTWAEEKGFIKRSRKRDMKEEVTKTEEDISASLPKDIQQELEHLEKELAEKERLADQLAKGPRGEYKDIDKWTEKTVQLDKEIKQIKQQIQSLKRKGGYS</sequence>
<dbReference type="Gene3D" id="1.10.443.10">
    <property type="entry name" value="Intergrase catalytic core"/>
    <property type="match status" value="1"/>
</dbReference>
<name>A0A6G9J1I2_9BACL</name>
<dbReference type="GO" id="GO:0006310">
    <property type="term" value="P:DNA recombination"/>
    <property type="evidence" value="ECO:0007669"/>
    <property type="project" value="UniProtKB-KW"/>
</dbReference>
<dbReference type="GO" id="GO:0003677">
    <property type="term" value="F:DNA binding"/>
    <property type="evidence" value="ECO:0007669"/>
    <property type="project" value="InterPro"/>
</dbReference>
<reference evidence="2 3" key="1">
    <citation type="submission" date="2020-08" db="EMBL/GenBank/DDBJ databases">
        <title>Genomic Encyclopedia of Type Strains, Phase IV (KMG-IV): sequencing the most valuable type-strain genomes for metagenomic binning, comparative biology and taxonomic classification.</title>
        <authorList>
            <person name="Goeker M."/>
        </authorList>
    </citation>
    <scope>NUCLEOTIDE SEQUENCE [LARGE SCALE GENOMIC DNA]</scope>
    <source>
        <strain evidence="2 3">DSM 14590</strain>
    </source>
</reference>
<dbReference type="RefSeq" id="WP_062755534.1">
    <property type="nucleotide sequence ID" value="NZ_BDAQ01000011.1"/>
</dbReference>
<dbReference type="InterPro" id="IPR011010">
    <property type="entry name" value="DNA_brk_join_enz"/>
</dbReference>
<protein>
    <submittedName>
        <fullName evidence="2">Integrase</fullName>
    </submittedName>
</protein>
<evidence type="ECO:0000256" key="1">
    <source>
        <dbReference type="ARBA" id="ARBA00023172"/>
    </source>
</evidence>
<comment type="caution">
    <text evidence="2">The sequence shown here is derived from an EMBL/GenBank/DDBJ whole genome shotgun (WGS) entry which is preliminary data.</text>
</comment>
<gene>
    <name evidence="2" type="ORF">HNR78_001566</name>
</gene>
<evidence type="ECO:0000313" key="3">
    <source>
        <dbReference type="Proteomes" id="UP000613002"/>
    </source>
</evidence>
<dbReference type="AlphaFoldDB" id="A0A6G9J1I2"/>
<dbReference type="GO" id="GO:0015074">
    <property type="term" value="P:DNA integration"/>
    <property type="evidence" value="ECO:0007669"/>
    <property type="project" value="InterPro"/>
</dbReference>
<keyword evidence="1" id="KW-0233">DNA recombination</keyword>
<dbReference type="Proteomes" id="UP000613002">
    <property type="component" value="Unassembled WGS sequence"/>
</dbReference>
<dbReference type="InterPro" id="IPR013762">
    <property type="entry name" value="Integrase-like_cat_sf"/>
</dbReference>
<dbReference type="SUPFAM" id="SSF56349">
    <property type="entry name" value="DNA breaking-rejoining enzymes"/>
    <property type="match status" value="1"/>
</dbReference>
<evidence type="ECO:0000313" key="2">
    <source>
        <dbReference type="EMBL" id="MBB3868683.1"/>
    </source>
</evidence>
<dbReference type="EMBL" id="JACICZ010000004">
    <property type="protein sequence ID" value="MBB3868683.1"/>
    <property type="molecule type" value="Genomic_DNA"/>
</dbReference>
<accession>A0A6G9J1I2</accession>
<organism evidence="2 3">
    <name type="scientific">Parageobacillus toebii NBRC 107807</name>
    <dbReference type="NCBI Taxonomy" id="1223503"/>
    <lineage>
        <taxon>Bacteria</taxon>
        <taxon>Bacillati</taxon>
        <taxon>Bacillota</taxon>
        <taxon>Bacilli</taxon>
        <taxon>Bacillales</taxon>
        <taxon>Anoxybacillaceae</taxon>
        <taxon>Parageobacillus</taxon>
    </lineage>
</organism>
<proteinExistence type="predicted"/>
<keyword evidence="3" id="KW-1185">Reference proteome</keyword>